<dbReference type="PROSITE" id="PS50109">
    <property type="entry name" value="HIS_KIN"/>
    <property type="match status" value="1"/>
</dbReference>
<dbReference type="Gene3D" id="1.10.287.130">
    <property type="match status" value="1"/>
</dbReference>
<keyword evidence="7" id="KW-1185">Reference proteome</keyword>
<dbReference type="GO" id="GO:0000155">
    <property type="term" value="F:phosphorelay sensor kinase activity"/>
    <property type="evidence" value="ECO:0007669"/>
    <property type="project" value="InterPro"/>
</dbReference>
<dbReference type="EMBL" id="JRVC01000033">
    <property type="protein sequence ID" value="KHS42015.1"/>
    <property type="molecule type" value="Genomic_DNA"/>
</dbReference>
<dbReference type="STRING" id="48936.NJ75_04381"/>
<evidence type="ECO:0000256" key="2">
    <source>
        <dbReference type="ARBA" id="ARBA00012438"/>
    </source>
</evidence>
<dbReference type="InterPro" id="IPR036097">
    <property type="entry name" value="HisK_dim/P_sf"/>
</dbReference>
<dbReference type="InterPro" id="IPR036890">
    <property type="entry name" value="HATPase_C_sf"/>
</dbReference>
<keyword evidence="6" id="KW-0418">Kinase</keyword>
<proteinExistence type="predicted"/>
<keyword evidence="3" id="KW-0597">Phosphoprotein</keyword>
<dbReference type="EC" id="2.7.13.3" evidence="2"/>
<dbReference type="AlphaFoldDB" id="A0A0B8ZG90"/>
<dbReference type="PRINTS" id="PR00344">
    <property type="entry name" value="BCTRLSENSOR"/>
</dbReference>
<dbReference type="InterPro" id="IPR058544">
    <property type="entry name" value="ETR1_N"/>
</dbReference>
<keyword evidence="4" id="KW-0812">Transmembrane</keyword>
<evidence type="ECO:0000256" key="3">
    <source>
        <dbReference type="ARBA" id="ARBA00022553"/>
    </source>
</evidence>
<comment type="caution">
    <text evidence="6">The sequence shown here is derived from an EMBL/GenBank/DDBJ whole genome shotgun (WGS) entry which is preliminary data.</text>
</comment>
<accession>A0A0B8ZG90</accession>
<organism evidence="6 7">
    <name type="scientific">Novosphingobium subterraneum</name>
    <dbReference type="NCBI Taxonomy" id="48936"/>
    <lineage>
        <taxon>Bacteria</taxon>
        <taxon>Pseudomonadati</taxon>
        <taxon>Pseudomonadota</taxon>
        <taxon>Alphaproteobacteria</taxon>
        <taxon>Sphingomonadales</taxon>
        <taxon>Sphingomonadaceae</taxon>
        <taxon>Novosphingobium</taxon>
    </lineage>
</organism>
<feature type="transmembrane region" description="Helical" evidence="4">
    <location>
        <begin position="67"/>
        <end position="91"/>
    </location>
</feature>
<dbReference type="PANTHER" id="PTHR43065:SF49">
    <property type="entry name" value="HISTIDINE KINASE"/>
    <property type="match status" value="1"/>
</dbReference>
<dbReference type="Pfam" id="PF00512">
    <property type="entry name" value="HisKA"/>
    <property type="match status" value="1"/>
</dbReference>
<evidence type="ECO:0000256" key="1">
    <source>
        <dbReference type="ARBA" id="ARBA00000085"/>
    </source>
</evidence>
<keyword evidence="4" id="KW-0472">Membrane</keyword>
<dbReference type="InterPro" id="IPR003594">
    <property type="entry name" value="HATPase_dom"/>
</dbReference>
<feature type="transmembrane region" description="Helical" evidence="4">
    <location>
        <begin position="34"/>
        <end position="55"/>
    </location>
</feature>
<name>A0A0B8ZG90_9SPHN</name>
<dbReference type="Proteomes" id="UP000031338">
    <property type="component" value="Unassembled WGS sequence"/>
</dbReference>
<evidence type="ECO:0000259" key="5">
    <source>
        <dbReference type="PROSITE" id="PS50109"/>
    </source>
</evidence>
<dbReference type="RefSeq" id="WP_211257966.1">
    <property type="nucleotide sequence ID" value="NZ_JRVC01000033.1"/>
</dbReference>
<dbReference type="SMART" id="SM00388">
    <property type="entry name" value="HisKA"/>
    <property type="match status" value="1"/>
</dbReference>
<evidence type="ECO:0000313" key="6">
    <source>
        <dbReference type="EMBL" id="KHS42015.1"/>
    </source>
</evidence>
<evidence type="ECO:0000313" key="7">
    <source>
        <dbReference type="Proteomes" id="UP000031338"/>
    </source>
</evidence>
<dbReference type="SUPFAM" id="SSF47384">
    <property type="entry name" value="Homodimeric domain of signal transducing histidine kinase"/>
    <property type="match status" value="1"/>
</dbReference>
<dbReference type="CDD" id="cd00082">
    <property type="entry name" value="HisKA"/>
    <property type="match status" value="1"/>
</dbReference>
<comment type="catalytic activity">
    <reaction evidence="1">
        <text>ATP + protein L-histidine = ADP + protein N-phospho-L-histidine.</text>
        <dbReference type="EC" id="2.7.13.3"/>
    </reaction>
</comment>
<dbReference type="Pfam" id="PF02518">
    <property type="entry name" value="HATPase_c"/>
    <property type="match status" value="1"/>
</dbReference>
<dbReference type="SUPFAM" id="SSF55874">
    <property type="entry name" value="ATPase domain of HSP90 chaperone/DNA topoisomerase II/histidine kinase"/>
    <property type="match status" value="1"/>
</dbReference>
<dbReference type="PATRIC" id="fig|48936.3.peg.4416"/>
<dbReference type="InterPro" id="IPR005467">
    <property type="entry name" value="His_kinase_dom"/>
</dbReference>
<dbReference type="PANTHER" id="PTHR43065">
    <property type="entry name" value="SENSOR HISTIDINE KINASE"/>
    <property type="match status" value="1"/>
</dbReference>
<protein>
    <recommendedName>
        <fullName evidence="2">histidine kinase</fullName>
        <ecNumber evidence="2">2.7.13.3</ecNumber>
    </recommendedName>
</protein>
<dbReference type="Gene3D" id="3.30.565.10">
    <property type="entry name" value="Histidine kinase-like ATPase, C-terminal domain"/>
    <property type="match status" value="1"/>
</dbReference>
<dbReference type="SMART" id="SM00387">
    <property type="entry name" value="HATPase_c"/>
    <property type="match status" value="1"/>
</dbReference>
<dbReference type="InterPro" id="IPR004358">
    <property type="entry name" value="Sig_transdc_His_kin-like_C"/>
</dbReference>
<dbReference type="InterPro" id="IPR003661">
    <property type="entry name" value="HisK_dim/P_dom"/>
</dbReference>
<gene>
    <name evidence="6" type="ORF">NJ75_04381</name>
</gene>
<keyword evidence="6" id="KW-0808">Transferase</keyword>
<evidence type="ECO:0000256" key="4">
    <source>
        <dbReference type="SAM" id="Phobius"/>
    </source>
</evidence>
<dbReference type="Pfam" id="PF25487">
    <property type="entry name" value="ETR1_N"/>
    <property type="match status" value="1"/>
</dbReference>
<sequence>MEMLDRLMRFILQTGLPPHGFCLLWDPGLVWTHVIADALIAMAYYSIPVVLWLFLRRRPDLEFGWVLGLFALFILACGTTHLISILVLWVPAYGIEALVKVITAGASIVTAIVLWPLLPKLVAVPSPSQLQSALDRLHEEVAERQRAEEMLRQSLKMQAVGQLTAGIAHDFNNLLTIINGNLERLKRGVDDEHKAARSIENALSASERAARLTGQLLAFARKQPLLIVPVDVNQAVCDLVPLIEQTTNGKMTIETDLWPASLDIAIDKNQFDGAILNLALNARDAMPAGGLLRITTALEGGSVAIFVKDQGVGMDSETISRAVEPFFTTKPVGSGTGLGLSQVFGFVVQSGGQVKIESEPGTGTSVKLSFPRRVGGADEASAGC</sequence>
<reference evidence="6 7" key="1">
    <citation type="submission" date="2014-10" db="EMBL/GenBank/DDBJ databases">
        <title>Draft genome sequence of Novosphingobium subterraneum DSM 12447.</title>
        <authorList>
            <person name="Gan H.M."/>
            <person name="Gan H.Y."/>
            <person name="Savka M.A."/>
        </authorList>
    </citation>
    <scope>NUCLEOTIDE SEQUENCE [LARGE SCALE GENOMIC DNA]</scope>
    <source>
        <strain evidence="6 7">DSM 12447</strain>
    </source>
</reference>
<feature type="domain" description="Histidine kinase" evidence="5">
    <location>
        <begin position="166"/>
        <end position="374"/>
    </location>
</feature>
<keyword evidence="4" id="KW-1133">Transmembrane helix</keyword>